<dbReference type="Proteomes" id="UP000036681">
    <property type="component" value="Unplaced"/>
</dbReference>
<reference evidence="3" key="1">
    <citation type="submission" date="2017-02" db="UniProtKB">
        <authorList>
            <consortium name="WormBaseParasite"/>
        </authorList>
    </citation>
    <scope>IDENTIFICATION</scope>
</reference>
<keyword evidence="1" id="KW-1133">Transmembrane helix</keyword>
<keyword evidence="1" id="KW-0472">Membrane</keyword>
<protein>
    <submittedName>
        <fullName evidence="3">Bestrophin homolog</fullName>
    </submittedName>
</protein>
<feature type="transmembrane region" description="Helical" evidence="1">
    <location>
        <begin position="6"/>
        <end position="24"/>
    </location>
</feature>
<keyword evidence="1" id="KW-0812">Transmembrane</keyword>
<dbReference type="WBParaSite" id="ALUE_0000121201-mRNA-1">
    <property type="protein sequence ID" value="ALUE_0000121201-mRNA-1"/>
    <property type="gene ID" value="ALUE_0000121201"/>
</dbReference>
<evidence type="ECO:0000313" key="2">
    <source>
        <dbReference type="Proteomes" id="UP000036681"/>
    </source>
</evidence>
<keyword evidence="2" id="KW-1185">Reference proteome</keyword>
<proteinExistence type="predicted"/>
<dbReference type="AlphaFoldDB" id="A0A0M3HI67"/>
<evidence type="ECO:0000256" key="1">
    <source>
        <dbReference type="SAM" id="Phobius"/>
    </source>
</evidence>
<accession>A0A0M3HI67</accession>
<evidence type="ECO:0000313" key="3">
    <source>
        <dbReference type="WBParaSite" id="ALUE_0000121201-mRNA-1"/>
    </source>
</evidence>
<organism evidence="2 3">
    <name type="scientific">Ascaris lumbricoides</name>
    <name type="common">Giant roundworm</name>
    <dbReference type="NCBI Taxonomy" id="6252"/>
    <lineage>
        <taxon>Eukaryota</taxon>
        <taxon>Metazoa</taxon>
        <taxon>Ecdysozoa</taxon>
        <taxon>Nematoda</taxon>
        <taxon>Chromadorea</taxon>
        <taxon>Rhabditida</taxon>
        <taxon>Spirurina</taxon>
        <taxon>Ascaridomorpha</taxon>
        <taxon>Ascaridoidea</taxon>
        <taxon>Ascarididae</taxon>
        <taxon>Ascaris</taxon>
    </lineage>
</organism>
<sequence length="42" mass="5060">MADYTVHALSTIFAYIRLLMYWSWNRAKRMFSAQLNFVDLSK</sequence>
<name>A0A0M3HI67_ASCLU</name>